<dbReference type="InterPro" id="IPR044861">
    <property type="entry name" value="IPNS-like_FE2OG_OXY"/>
</dbReference>
<comment type="similarity">
    <text evidence="5">Belongs to the iron/ascorbate-dependent oxidoreductase family.</text>
</comment>
<protein>
    <submittedName>
        <fullName evidence="8">Isopenicillin N synthase family oxygenase</fullName>
    </submittedName>
</protein>
<accession>A0AA44IC76</accession>
<keyword evidence="4" id="KW-0045">Antibiotic biosynthesis</keyword>
<dbReference type="PANTHER" id="PTHR47991">
    <property type="entry name" value="OXOGLUTARATE/IRON-DEPENDENT DIOXYGENASE"/>
    <property type="match status" value="1"/>
</dbReference>
<dbReference type="RefSeq" id="WP_168437395.1">
    <property type="nucleotide sequence ID" value="NZ_JAAXOU010000014.1"/>
</dbReference>
<evidence type="ECO:0000256" key="2">
    <source>
        <dbReference type="ARBA" id="ARBA00022723"/>
    </source>
</evidence>
<evidence type="ECO:0000313" key="8">
    <source>
        <dbReference type="EMBL" id="NKY13117.1"/>
    </source>
</evidence>
<feature type="domain" description="Fe2OG dioxygenase" evidence="7">
    <location>
        <begin position="186"/>
        <end position="283"/>
    </location>
</feature>
<dbReference type="SUPFAM" id="SSF51197">
    <property type="entry name" value="Clavaminate synthase-like"/>
    <property type="match status" value="1"/>
</dbReference>
<feature type="region of interest" description="Disordered" evidence="6">
    <location>
        <begin position="323"/>
        <end position="342"/>
    </location>
</feature>
<comment type="caution">
    <text evidence="8">The sequence shown here is derived from an EMBL/GenBank/DDBJ whole genome shotgun (WGS) entry which is preliminary data.</text>
</comment>
<dbReference type="PROSITE" id="PS51471">
    <property type="entry name" value="FE2OG_OXY"/>
    <property type="match status" value="1"/>
</dbReference>
<organism evidence="8 9">
    <name type="scientific">Streptomyces somaliensis (strain ATCC 33201 / DSM 40738 / JCM 12659 / KCTC 9044 / NCTC 11332 / NRRL B-12077 / IP 733)</name>
    <dbReference type="NCBI Taxonomy" id="1134445"/>
    <lineage>
        <taxon>Bacteria</taxon>
        <taxon>Bacillati</taxon>
        <taxon>Actinomycetota</taxon>
        <taxon>Actinomycetes</taxon>
        <taxon>Kitasatosporales</taxon>
        <taxon>Streptomycetaceae</taxon>
        <taxon>Streptomyces</taxon>
    </lineage>
</organism>
<dbReference type="Pfam" id="PF03171">
    <property type="entry name" value="2OG-FeII_Oxy"/>
    <property type="match status" value="1"/>
</dbReference>
<evidence type="ECO:0000259" key="7">
    <source>
        <dbReference type="PROSITE" id="PS51471"/>
    </source>
</evidence>
<dbReference type="GO" id="GO:0046872">
    <property type="term" value="F:metal ion binding"/>
    <property type="evidence" value="ECO:0007669"/>
    <property type="project" value="UniProtKB-KW"/>
</dbReference>
<keyword evidence="3 5" id="KW-0408">Iron</keyword>
<dbReference type="Gene3D" id="2.60.120.330">
    <property type="entry name" value="B-lactam Antibiotic, Isopenicillin N Synthase, Chain"/>
    <property type="match status" value="1"/>
</dbReference>
<evidence type="ECO:0000256" key="3">
    <source>
        <dbReference type="ARBA" id="ARBA00023004"/>
    </source>
</evidence>
<dbReference type="EMBL" id="JAAXOU010000014">
    <property type="protein sequence ID" value="NKY13117.1"/>
    <property type="molecule type" value="Genomic_DNA"/>
</dbReference>
<dbReference type="GO" id="GO:0016491">
    <property type="term" value="F:oxidoreductase activity"/>
    <property type="evidence" value="ECO:0007669"/>
    <property type="project" value="UniProtKB-KW"/>
</dbReference>
<dbReference type="InterPro" id="IPR050295">
    <property type="entry name" value="Plant_2OG-oxidoreductases"/>
</dbReference>
<evidence type="ECO:0000256" key="6">
    <source>
        <dbReference type="SAM" id="MobiDB-lite"/>
    </source>
</evidence>
<evidence type="ECO:0000313" key="9">
    <source>
        <dbReference type="Proteomes" id="UP000570003"/>
    </source>
</evidence>
<gene>
    <name evidence="8" type="ORF">HGA06_02715</name>
</gene>
<name>A0AA44IC76_STRE0</name>
<comment type="pathway">
    <text evidence="1">Antibiotic biosynthesis.</text>
</comment>
<keyword evidence="2 5" id="KW-0479">Metal-binding</keyword>
<dbReference type="InterPro" id="IPR005123">
    <property type="entry name" value="Oxoglu/Fe-dep_dioxygenase_dom"/>
</dbReference>
<dbReference type="Proteomes" id="UP000570003">
    <property type="component" value="Unassembled WGS sequence"/>
</dbReference>
<proteinExistence type="inferred from homology"/>
<keyword evidence="9" id="KW-1185">Reference proteome</keyword>
<evidence type="ECO:0000256" key="5">
    <source>
        <dbReference type="RuleBase" id="RU003682"/>
    </source>
</evidence>
<dbReference type="AlphaFoldDB" id="A0AA44IC76"/>
<dbReference type="InterPro" id="IPR027443">
    <property type="entry name" value="IPNS-like_sf"/>
</dbReference>
<reference evidence="8 9" key="1">
    <citation type="submission" date="2020-04" db="EMBL/GenBank/DDBJ databases">
        <title>MicrobeNet Type strains.</title>
        <authorList>
            <person name="Nicholson A.C."/>
        </authorList>
    </citation>
    <scope>NUCLEOTIDE SEQUENCE [LARGE SCALE GENOMIC DNA]</scope>
    <source>
        <strain evidence="8 9">DSM 40738</strain>
    </source>
</reference>
<evidence type="ECO:0000256" key="4">
    <source>
        <dbReference type="ARBA" id="ARBA00023194"/>
    </source>
</evidence>
<dbReference type="GO" id="GO:0017000">
    <property type="term" value="P:antibiotic biosynthetic process"/>
    <property type="evidence" value="ECO:0007669"/>
    <property type="project" value="UniProtKB-KW"/>
</dbReference>
<keyword evidence="5" id="KW-0560">Oxidoreductase</keyword>
<sequence length="342" mass="37963">MAAASRSRIPEIHRGKIYQDLYEQRSPGSKSQGEARLEKAYVRPGPEASETETGSLVFEDAGARARAFRDGVFLLRIPDGLDVGVGDRFAAQFHRGPGAMPYGRFRDIRSDRFDDPLLGFHQRVDQIEQFLLESRFWTEHYPSEVTALGQALTRLARTVLRSVLAHAGIPREDWRRATGGCSEACGSYHLTFNHYRPTRPDIGLSSHKDDGFLTILRTTTPGLEVYREGRWEAVPVDPDHFVVNFGLSMEILTAGSGTPVAAIMHRVARQDRDRSSFGHFSSSGCLPGEDEGIHRFVRGVGLLRVCGSRELIDENDHEIYAGTDAPVLAGSGTPARKEDDRT</sequence>
<feature type="region of interest" description="Disordered" evidence="6">
    <location>
        <begin position="20"/>
        <end position="55"/>
    </location>
</feature>
<evidence type="ECO:0000256" key="1">
    <source>
        <dbReference type="ARBA" id="ARBA00004792"/>
    </source>
</evidence>